<sequence length="202" mass="21996">MCGAGVQCPGDFSDEFRRTALDMHNYYRRLAATGWAKTGDKYAKTATKMVELTYDKDLEQAANDHVTAAVCPSAAKAGPGGENFWSTKKFETPHVEGFKMAIKDWWAPFEKSGFGDGEPTFTDTIEGGDLKYAANILHDETTKVGCAVKTCNKDGRLVIDCRYDNPLTTDDTIYTTGKVCSKCKDTATKSCSKLGGLCVAQP</sequence>
<organism evidence="2 3">
    <name type="scientific">Ancylostoma ceylanicum</name>
    <dbReference type="NCBI Taxonomy" id="53326"/>
    <lineage>
        <taxon>Eukaryota</taxon>
        <taxon>Metazoa</taxon>
        <taxon>Ecdysozoa</taxon>
        <taxon>Nematoda</taxon>
        <taxon>Chromadorea</taxon>
        <taxon>Rhabditida</taxon>
        <taxon>Rhabditina</taxon>
        <taxon>Rhabditomorpha</taxon>
        <taxon>Strongyloidea</taxon>
        <taxon>Ancylostomatidae</taxon>
        <taxon>Ancylostomatinae</taxon>
        <taxon>Ancylostoma</taxon>
    </lineage>
</organism>
<feature type="domain" description="SCP" evidence="1">
    <location>
        <begin position="15"/>
        <end position="168"/>
    </location>
</feature>
<dbReference type="Gene3D" id="3.40.33.10">
    <property type="entry name" value="CAP"/>
    <property type="match status" value="1"/>
</dbReference>
<keyword evidence="3" id="KW-1185">Reference proteome</keyword>
<dbReference type="AlphaFoldDB" id="A0A0D6M779"/>
<gene>
    <name evidence="2" type="ORF">ANCCEY_01626</name>
</gene>
<proteinExistence type="predicted"/>
<dbReference type="SUPFAM" id="SSF55797">
    <property type="entry name" value="PR-1-like"/>
    <property type="match status" value="1"/>
</dbReference>
<evidence type="ECO:0000313" key="2">
    <source>
        <dbReference type="EMBL" id="EPB79333.1"/>
    </source>
</evidence>
<dbReference type="EMBL" id="KE124796">
    <property type="protein sequence ID" value="EPB79333.1"/>
    <property type="molecule type" value="Genomic_DNA"/>
</dbReference>
<reference evidence="2 3" key="1">
    <citation type="submission" date="2013-05" db="EMBL/GenBank/DDBJ databases">
        <title>Draft genome of the parasitic nematode Anyclostoma ceylanicum.</title>
        <authorList>
            <person name="Mitreva M."/>
        </authorList>
    </citation>
    <scope>NUCLEOTIDE SEQUENCE [LARGE SCALE GENOMIC DNA]</scope>
</reference>
<protein>
    <submittedName>
        <fullName evidence="2">SCP-like protein</fullName>
    </submittedName>
</protein>
<dbReference type="CDD" id="cd05380">
    <property type="entry name" value="CAP_euk"/>
    <property type="match status" value="1"/>
</dbReference>
<name>A0A0D6M779_9BILA</name>
<dbReference type="Proteomes" id="UP000054495">
    <property type="component" value="Unassembled WGS sequence"/>
</dbReference>
<dbReference type="InterPro" id="IPR014044">
    <property type="entry name" value="CAP_dom"/>
</dbReference>
<evidence type="ECO:0000259" key="1">
    <source>
        <dbReference type="SMART" id="SM00198"/>
    </source>
</evidence>
<dbReference type="Pfam" id="PF00188">
    <property type="entry name" value="CAP"/>
    <property type="match status" value="1"/>
</dbReference>
<evidence type="ECO:0000313" key="3">
    <source>
        <dbReference type="Proteomes" id="UP000054495"/>
    </source>
</evidence>
<dbReference type="InterPro" id="IPR035940">
    <property type="entry name" value="CAP_sf"/>
</dbReference>
<accession>A0A0D6M779</accession>
<dbReference type="SMART" id="SM00198">
    <property type="entry name" value="SCP"/>
    <property type="match status" value="1"/>
</dbReference>